<accession>A0A4Z1SV33</accession>
<evidence type="ECO:0000256" key="2">
    <source>
        <dbReference type="ARBA" id="ARBA00023002"/>
    </source>
</evidence>
<dbReference type="Pfam" id="PF00881">
    <property type="entry name" value="Nitroreductase"/>
    <property type="match status" value="1"/>
</dbReference>
<dbReference type="InterPro" id="IPR000415">
    <property type="entry name" value="Nitroreductase-like"/>
</dbReference>
<dbReference type="PANTHER" id="PTHR43673">
    <property type="entry name" value="NAD(P)H NITROREDUCTASE YDGI-RELATED"/>
    <property type="match status" value="1"/>
</dbReference>
<dbReference type="Proteomes" id="UP000315496">
    <property type="component" value="Chromosome 1"/>
</dbReference>
<feature type="domain" description="4Fe-4S ferredoxin-type" evidence="3">
    <location>
        <begin position="3"/>
        <end position="32"/>
    </location>
</feature>
<dbReference type="InterPro" id="IPR017900">
    <property type="entry name" value="4Fe4S_Fe_S_CS"/>
</dbReference>
<comment type="caution">
    <text evidence="4">The sequence shown here is derived from an EMBL/GenBank/DDBJ whole genome shotgun (WGS) entry which is preliminary data.</text>
</comment>
<evidence type="ECO:0000313" key="5">
    <source>
        <dbReference type="Proteomes" id="UP000315496"/>
    </source>
</evidence>
<dbReference type="InterPro" id="IPR029479">
    <property type="entry name" value="Nitroreductase"/>
</dbReference>
<evidence type="ECO:0000259" key="3">
    <source>
        <dbReference type="PROSITE" id="PS51379"/>
    </source>
</evidence>
<dbReference type="GO" id="GO:0016491">
    <property type="term" value="F:oxidoreductase activity"/>
    <property type="evidence" value="ECO:0007669"/>
    <property type="project" value="UniProtKB-KW"/>
</dbReference>
<evidence type="ECO:0000313" key="4">
    <source>
        <dbReference type="EMBL" id="TNJ29664.1"/>
    </source>
</evidence>
<dbReference type="VEuPathDB" id="GiardiaDB:GMRT_16318"/>
<dbReference type="AlphaFoldDB" id="A0A4Z1SV33"/>
<dbReference type="InterPro" id="IPR017896">
    <property type="entry name" value="4Fe4S_Fe-S-bd"/>
</dbReference>
<dbReference type="Pfam" id="PF12838">
    <property type="entry name" value="Fer4_7"/>
    <property type="match status" value="1"/>
</dbReference>
<dbReference type="OrthoDB" id="41362at2759"/>
<sequence length="264" mass="29089">MLEIPKIEVDRCVGCSQCVDVCVAHTLLLNPKTKKVELVDEGRSCMSCGHCTAVCPTSALSLYGLDIDVEREQFESASPLESLLVRDRSTRSYRSDPLDKKTLMEVINVTRFSPSAMNQRPLHFTVIGRKTMEPISKIAAKAFAGHPRYGGISASIEKGNDVLFRGAPHIIIISADSDIQYAAPDATIAGRDIDLYATERGLGTFWCGLLHNLCTMVPEVFALCKLPEKHVVHACIGLGTPKIKFSRPPARRMLEEGRDITFNE</sequence>
<dbReference type="PROSITE" id="PS00198">
    <property type="entry name" value="4FE4S_FER_1"/>
    <property type="match status" value="1"/>
</dbReference>
<dbReference type="PANTHER" id="PTHR43673:SF10">
    <property type="entry name" value="NADH DEHYDROGENASE_NAD(P)H NITROREDUCTASE XCC3605-RELATED"/>
    <property type="match status" value="1"/>
</dbReference>
<keyword evidence="2" id="KW-0560">Oxidoreductase</keyword>
<organism evidence="4 5">
    <name type="scientific">Giardia muris</name>
    <dbReference type="NCBI Taxonomy" id="5742"/>
    <lineage>
        <taxon>Eukaryota</taxon>
        <taxon>Metamonada</taxon>
        <taxon>Diplomonadida</taxon>
        <taxon>Hexamitidae</taxon>
        <taxon>Giardiinae</taxon>
        <taxon>Giardia</taxon>
    </lineage>
</organism>
<feature type="domain" description="4Fe-4S ferredoxin-type" evidence="3">
    <location>
        <begin position="34"/>
        <end position="65"/>
    </location>
</feature>
<gene>
    <name evidence="4" type="ORF">GMRT_16318</name>
</gene>
<dbReference type="Gene3D" id="3.30.70.20">
    <property type="match status" value="1"/>
</dbReference>
<proteinExistence type="inferred from homology"/>
<name>A0A4Z1SV33_GIAMU</name>
<dbReference type="SUPFAM" id="SSF55469">
    <property type="entry name" value="FMN-dependent nitroreductase-like"/>
    <property type="match status" value="1"/>
</dbReference>
<keyword evidence="5" id="KW-1185">Reference proteome</keyword>
<evidence type="ECO:0000256" key="1">
    <source>
        <dbReference type="ARBA" id="ARBA00007118"/>
    </source>
</evidence>
<comment type="similarity">
    <text evidence="1">Belongs to the nitroreductase family.</text>
</comment>
<dbReference type="SUPFAM" id="SSF54862">
    <property type="entry name" value="4Fe-4S ferredoxins"/>
    <property type="match status" value="1"/>
</dbReference>
<dbReference type="EMBL" id="VDLU01000001">
    <property type="protein sequence ID" value="TNJ29664.1"/>
    <property type="molecule type" value="Genomic_DNA"/>
</dbReference>
<reference evidence="4 5" key="1">
    <citation type="submission" date="2019-05" db="EMBL/GenBank/DDBJ databases">
        <title>The compact genome of Giardia muris reveals important steps in the evolution of intestinal protozoan parasites.</title>
        <authorList>
            <person name="Xu F."/>
            <person name="Jimenez-Gonzalez A."/>
            <person name="Einarsson E."/>
            <person name="Astvaldsson A."/>
            <person name="Peirasmaki D."/>
            <person name="Eckmann L."/>
            <person name="Andersson J.O."/>
            <person name="Svard S.G."/>
            <person name="Jerlstrom-Hultqvist J."/>
        </authorList>
    </citation>
    <scope>NUCLEOTIDE SEQUENCE [LARGE SCALE GENOMIC DNA]</scope>
    <source>
        <strain evidence="4 5">Roberts-Thomson</strain>
    </source>
</reference>
<protein>
    <submittedName>
        <fullName evidence="4">Nitroreductase Fd-NR2</fullName>
    </submittedName>
</protein>
<dbReference type="Gene3D" id="3.40.109.10">
    <property type="entry name" value="NADH Oxidase"/>
    <property type="match status" value="1"/>
</dbReference>
<dbReference type="PROSITE" id="PS51379">
    <property type="entry name" value="4FE4S_FER_2"/>
    <property type="match status" value="2"/>
</dbReference>